<name>A0A5N5QAF0_9AGAM</name>
<gene>
    <name evidence="2" type="ORF">CTheo_7788</name>
</gene>
<proteinExistence type="predicted"/>
<organism evidence="2 3">
    <name type="scientific">Ceratobasidium theobromae</name>
    <dbReference type="NCBI Taxonomy" id="1582974"/>
    <lineage>
        <taxon>Eukaryota</taxon>
        <taxon>Fungi</taxon>
        <taxon>Dikarya</taxon>
        <taxon>Basidiomycota</taxon>
        <taxon>Agaricomycotina</taxon>
        <taxon>Agaricomycetes</taxon>
        <taxon>Cantharellales</taxon>
        <taxon>Ceratobasidiaceae</taxon>
        <taxon>Ceratobasidium</taxon>
    </lineage>
</organism>
<keyword evidence="1" id="KW-1133">Transmembrane helix</keyword>
<evidence type="ECO:0000313" key="3">
    <source>
        <dbReference type="Proteomes" id="UP000383932"/>
    </source>
</evidence>
<reference evidence="2 3" key="1">
    <citation type="journal article" date="2019" name="Fungal Biol. Biotechnol.">
        <title>Draft genome sequence of fastidious pathogen Ceratobasidium theobromae, which causes vascular-streak dieback in Theobroma cacao.</title>
        <authorList>
            <person name="Ali S.S."/>
            <person name="Asman A."/>
            <person name="Shao J."/>
            <person name="Firmansyah A.P."/>
            <person name="Susilo A.W."/>
            <person name="Rosmana A."/>
            <person name="McMahon P."/>
            <person name="Junaid M."/>
            <person name="Guest D."/>
            <person name="Kheng T.Y."/>
            <person name="Meinhardt L.W."/>
            <person name="Bailey B.A."/>
        </authorList>
    </citation>
    <scope>NUCLEOTIDE SEQUENCE [LARGE SCALE GENOMIC DNA]</scope>
    <source>
        <strain evidence="2 3">CT2</strain>
    </source>
</reference>
<dbReference type="PANTHER" id="PTHR37471">
    <property type="entry name" value="UNNAMED PRODUCT"/>
    <property type="match status" value="1"/>
</dbReference>
<dbReference type="SUPFAM" id="SSF53474">
    <property type="entry name" value="alpha/beta-Hydrolases"/>
    <property type="match status" value="1"/>
</dbReference>
<evidence type="ECO:0008006" key="4">
    <source>
        <dbReference type="Google" id="ProtNLM"/>
    </source>
</evidence>
<keyword evidence="3" id="KW-1185">Reference proteome</keyword>
<dbReference type="PANTHER" id="PTHR37471:SF1">
    <property type="entry name" value="AB HYDROLASE-1 DOMAIN-CONTAINING PROTEIN"/>
    <property type="match status" value="1"/>
</dbReference>
<dbReference type="Gene3D" id="3.40.50.1820">
    <property type="entry name" value="alpha/beta hydrolase"/>
    <property type="match status" value="1"/>
</dbReference>
<dbReference type="AlphaFoldDB" id="A0A5N5QAF0"/>
<dbReference type="OrthoDB" id="6431331at2759"/>
<dbReference type="InterPro" id="IPR029058">
    <property type="entry name" value="AB_hydrolase_fold"/>
</dbReference>
<keyword evidence="1" id="KW-0812">Transmembrane</keyword>
<feature type="transmembrane region" description="Helical" evidence="1">
    <location>
        <begin position="108"/>
        <end position="128"/>
    </location>
</feature>
<dbReference type="Proteomes" id="UP000383932">
    <property type="component" value="Unassembled WGS sequence"/>
</dbReference>
<dbReference type="EMBL" id="SSOP01000373">
    <property type="protein sequence ID" value="KAB5588770.1"/>
    <property type="molecule type" value="Genomic_DNA"/>
</dbReference>
<comment type="caution">
    <text evidence="2">The sequence shown here is derived from an EMBL/GenBank/DDBJ whole genome shotgun (WGS) entry which is preliminary data.</text>
</comment>
<sequence>MSRSERRQLVLRCQSNIQDPSDFLQGWLLDSTSSDKTIRRENVAEWLLWGFFSSGPEALAEPDIAEEVEEYLALYEESLGQKLPPGKNPGIESIRPTLDKVVVYHRPLLWYMSVCGVDTVVASALWWFGFKHYTSPSPVFPPRPQTLFSNRSPSAQLSYWYRPASPQTKSQRTHPPLLFLHGIGIGLVPYTALLIDYAQKHPTTPIIVPELLSVSARITQPPLSHQDFQLALQEIFNYHNIDEYSLAAHSYGTALAAGIIRTTVKPTSNAFPAPLSVTLLDPIPLLLHQPSIARNFLYRPPQRANEHEIYYFACTDPGVAHSLARHFFWTHCVLWKEDLAHVGNSGPEPRVAVVLSGEDIIIDAPAVWTYLTGLALPDKKYPPPRPFVPPVPHPDAFTPTLCESAPNVLAVYLGGLDHAQMFLRAPSRQGLIKIMDQVSAIAQT</sequence>
<protein>
    <recommendedName>
        <fullName evidence="4">AB hydrolase-1 domain-containing protein</fullName>
    </recommendedName>
</protein>
<evidence type="ECO:0000313" key="2">
    <source>
        <dbReference type="EMBL" id="KAB5588770.1"/>
    </source>
</evidence>
<keyword evidence="1" id="KW-0472">Membrane</keyword>
<evidence type="ECO:0000256" key="1">
    <source>
        <dbReference type="SAM" id="Phobius"/>
    </source>
</evidence>
<accession>A0A5N5QAF0</accession>